<feature type="compositionally biased region" description="Low complexity" evidence="2">
    <location>
        <begin position="20"/>
        <end position="31"/>
    </location>
</feature>
<gene>
    <name evidence="3" type="ORF">FNV43_RR25037</name>
</gene>
<feature type="compositionally biased region" description="Basic residues" evidence="2">
    <location>
        <begin position="1"/>
        <end position="10"/>
    </location>
</feature>
<proteinExistence type="predicted"/>
<evidence type="ECO:0000256" key="1">
    <source>
        <dbReference type="SAM" id="Coils"/>
    </source>
</evidence>
<evidence type="ECO:0000313" key="3">
    <source>
        <dbReference type="EMBL" id="KAF3433934.1"/>
    </source>
</evidence>
<dbReference type="Proteomes" id="UP000796880">
    <property type="component" value="Unassembled WGS sequence"/>
</dbReference>
<reference evidence="3" key="1">
    <citation type="submission" date="2020-03" db="EMBL/GenBank/DDBJ databases">
        <title>A high-quality chromosome-level genome assembly of a woody plant with both climbing and erect habits, Rhamnella rubrinervis.</title>
        <authorList>
            <person name="Lu Z."/>
            <person name="Yang Y."/>
            <person name="Zhu X."/>
            <person name="Sun Y."/>
        </authorList>
    </citation>
    <scope>NUCLEOTIDE SEQUENCE</scope>
    <source>
        <strain evidence="3">BYM</strain>
        <tissue evidence="3">Leaf</tissue>
    </source>
</reference>
<sequence>MEVAGNKKRSASGFDDEHPSLSSSSSYSVSVPMKRSTPCRCNRAAEAVAAAKYEFAESYDSYSSSEAAKSERIARLKSRFAETISRAQRTLLLADQKKMMKNMTKNQTHVPHETQMISSCDNINYLEFKKAANKEKNKKNRREYLEIKRSNQQQQQQQQQQREAARKAINSIQKTVEFNDNVYVMNEFHKLIGLPPHVPH</sequence>
<evidence type="ECO:0000256" key="2">
    <source>
        <dbReference type="SAM" id="MobiDB-lite"/>
    </source>
</evidence>
<protein>
    <submittedName>
        <fullName evidence="3">Uncharacterized protein</fullName>
    </submittedName>
</protein>
<evidence type="ECO:0000313" key="4">
    <source>
        <dbReference type="Proteomes" id="UP000796880"/>
    </source>
</evidence>
<keyword evidence="1" id="KW-0175">Coiled coil</keyword>
<dbReference type="AlphaFoldDB" id="A0A8K0DTG4"/>
<organism evidence="3 4">
    <name type="scientific">Rhamnella rubrinervis</name>
    <dbReference type="NCBI Taxonomy" id="2594499"/>
    <lineage>
        <taxon>Eukaryota</taxon>
        <taxon>Viridiplantae</taxon>
        <taxon>Streptophyta</taxon>
        <taxon>Embryophyta</taxon>
        <taxon>Tracheophyta</taxon>
        <taxon>Spermatophyta</taxon>
        <taxon>Magnoliopsida</taxon>
        <taxon>eudicotyledons</taxon>
        <taxon>Gunneridae</taxon>
        <taxon>Pentapetalae</taxon>
        <taxon>rosids</taxon>
        <taxon>fabids</taxon>
        <taxon>Rosales</taxon>
        <taxon>Rhamnaceae</taxon>
        <taxon>rhamnoid group</taxon>
        <taxon>Rhamneae</taxon>
        <taxon>Rhamnella</taxon>
    </lineage>
</organism>
<feature type="coiled-coil region" evidence="1">
    <location>
        <begin position="147"/>
        <end position="175"/>
    </location>
</feature>
<keyword evidence="4" id="KW-1185">Reference proteome</keyword>
<accession>A0A8K0DTG4</accession>
<name>A0A8K0DTG4_9ROSA</name>
<dbReference type="EMBL" id="VOIH02000011">
    <property type="protein sequence ID" value="KAF3433934.1"/>
    <property type="molecule type" value="Genomic_DNA"/>
</dbReference>
<comment type="caution">
    <text evidence="3">The sequence shown here is derived from an EMBL/GenBank/DDBJ whole genome shotgun (WGS) entry which is preliminary data.</text>
</comment>
<feature type="region of interest" description="Disordered" evidence="2">
    <location>
        <begin position="1"/>
        <end position="34"/>
    </location>
</feature>